<accession>A0A383C5M8</accession>
<evidence type="ECO:0000313" key="1">
    <source>
        <dbReference type="EMBL" id="SVE27330.1"/>
    </source>
</evidence>
<dbReference type="AlphaFoldDB" id="A0A383C5M8"/>
<gene>
    <name evidence="1" type="ORF">METZ01_LOCUS480184</name>
</gene>
<feature type="non-terminal residue" evidence="1">
    <location>
        <position position="1"/>
    </location>
</feature>
<reference evidence="1" key="1">
    <citation type="submission" date="2018-05" db="EMBL/GenBank/DDBJ databases">
        <authorList>
            <person name="Lanie J.A."/>
            <person name="Ng W.-L."/>
            <person name="Kazmierczak K.M."/>
            <person name="Andrzejewski T.M."/>
            <person name="Davidsen T.M."/>
            <person name="Wayne K.J."/>
            <person name="Tettelin H."/>
            <person name="Glass J.I."/>
            <person name="Rusch D."/>
            <person name="Podicherti R."/>
            <person name="Tsui H.-C.T."/>
            <person name="Winkler M.E."/>
        </authorList>
    </citation>
    <scope>NUCLEOTIDE SEQUENCE</scope>
</reference>
<sequence length="109" mass="11355">PYGPEAGFSVGNAMGRNKLIYGLSQLTLVVASDHDSGGTWAGATEALKHGFGQVVVWRGPGEGQGNAVLVERGGIAIDDVGLLEPILAQPEVPVEESPQVVQRSLFSDD</sequence>
<proteinExistence type="predicted"/>
<dbReference type="EMBL" id="UINC01205936">
    <property type="protein sequence ID" value="SVE27330.1"/>
    <property type="molecule type" value="Genomic_DNA"/>
</dbReference>
<organism evidence="1">
    <name type="scientific">marine metagenome</name>
    <dbReference type="NCBI Taxonomy" id="408172"/>
    <lineage>
        <taxon>unclassified sequences</taxon>
        <taxon>metagenomes</taxon>
        <taxon>ecological metagenomes</taxon>
    </lineage>
</organism>
<dbReference type="Gene3D" id="3.40.50.450">
    <property type="match status" value="1"/>
</dbReference>
<name>A0A383C5M8_9ZZZZ</name>
<protein>
    <submittedName>
        <fullName evidence="1">Uncharacterized protein</fullName>
    </submittedName>
</protein>